<gene>
    <name evidence="1" type="ORF">CD934_00015</name>
</gene>
<reference evidence="1 2" key="1">
    <citation type="submission" date="2017-07" db="EMBL/GenBank/DDBJ databases">
        <title>The Complete Genome of Streptomyces asterosporus-ZSY.</title>
        <authorList>
            <person name="Zhang S."/>
        </authorList>
    </citation>
    <scope>NUCLEOTIDE SEQUENCE [LARGE SCALE GENOMIC DNA]</scope>
    <source>
        <strain evidence="1 2">DSM 41452</strain>
    </source>
</reference>
<accession>A0A514JIV3</accession>
<protein>
    <submittedName>
        <fullName evidence="1">Uncharacterized protein</fullName>
    </submittedName>
</protein>
<organism evidence="1 2">
    <name type="scientific">Streptomyces calvus</name>
    <dbReference type="NCBI Taxonomy" id="67282"/>
    <lineage>
        <taxon>Bacteria</taxon>
        <taxon>Bacillati</taxon>
        <taxon>Actinomycetota</taxon>
        <taxon>Actinomycetes</taxon>
        <taxon>Kitasatosporales</taxon>
        <taxon>Streptomycetaceae</taxon>
        <taxon>Streptomyces</taxon>
    </lineage>
</organism>
<dbReference type="AlphaFoldDB" id="A0A514JIV3"/>
<accession>A0A7W3MDE3</accession>
<dbReference type="EMBL" id="CP022310">
    <property type="protein sequence ID" value="QDI67244.1"/>
    <property type="molecule type" value="Genomic_DNA"/>
</dbReference>
<name>A0A514JIV3_9ACTN</name>
<dbReference type="KEGG" id="sast:CD934_00015"/>
<sequence>MLLVLVPGRRLLGRAFGSDGLPSAVVAQVRVGLARGVPPGELDGLSPFVGEAGAAADAHGTAGFPLCGNAALPLAGGVIGLPAGFAARLADRLREGLVVRPAETPEDRPSRAVLLQLLLPVTTMGSLPSCMWKRGERCPASTAG</sequence>
<evidence type="ECO:0000313" key="2">
    <source>
        <dbReference type="Proteomes" id="UP000316215"/>
    </source>
</evidence>
<dbReference type="Proteomes" id="UP000316215">
    <property type="component" value="Chromosome"/>
</dbReference>
<keyword evidence="2" id="KW-1185">Reference proteome</keyword>
<proteinExistence type="predicted"/>
<evidence type="ECO:0000313" key="1">
    <source>
        <dbReference type="EMBL" id="QDI67244.1"/>
    </source>
</evidence>
<dbReference type="RefSeq" id="WP_142230819.1">
    <property type="nucleotide sequence ID" value="NZ_CP022310.1"/>
</dbReference>